<name>A0ACC3NAB0_9PEZI</name>
<gene>
    <name evidence="1" type="ORF">LTR37_009536</name>
</gene>
<sequence>MDRNRDATAADTTKGQNFKQNADNQMKKVKIWDSMLSAFDRKKKRNLPSERKNLFQATQDPSTDSVFISSAYPHLNFVASKLVETNLQKPSNAEANLSEPSNAEASLPKASNAAAPREARVAETQNLRALATFFNDDRATPAEQEAAIATPRSEFDWDDSDEEDNHQVSSSFAFPQRLRRHRKAAVHTETGAYESAVVGSAKDDGKGQGGRAFTFPIRMLGGSRANAFKEQAESTSSHRVPIFDTARDLGGSRYPTGKPPVKRSSVLKLFDDPIWDGSIDAQGRVGGRDLSGASIGGPGTTNRSKTSPKLATSTSMPLLTAQPQRKQDVGPGGFSDVEMSTKGYWHVNWSQHGRGMSVFNAPECAPSLVQPSTTQTTCQGPEKKSVFKRLKAELNIGTPEYALDDQPSLEYETLNGIRVPKFGATLRTECSAGDIKTDANLEASLKGASRETSILKSVDISQSVNSESSSSNEGIARRGRARTIATSPVSTESTLGKHSSGKPSPTSRFSPATPATATSMASPLRPSQDRCEPDWNRTMTYVKLNQQKREACEAALGTSLDVGLTEEEKKLQRIKAGKDVILRSSQLGLSLKKSIEAITEDDFETVGCAATGPENETSVMKKSNVLGGFFTKTRGTKQDLEHEQNRIGDQVKNHVSLRRLDDVGLKNVRSPTEQQKAHYDKALRLLHGDGHEEDKLISPFEAGQPCGLGISTVGGETRSTTPQSPSQQAVATSPTGTLDDTTPKRPVRPMTTIAESAGEYPDTARSGSPQMHVKDSDSASSLYSMDDAPQTEDAPSEYSFPDAVPPPLNVQKDIYPPSRIPVLKSIRSCEQLSPTAGKSFSPKRDSMFWNRIQATSRLQEAKVGSHPALRQVAQSDEPIIVRCSPRQASSNSPMASSEHDRVDSGIGMSSDEVQDEDYPADMLNENEVKIEHLSGTTKAESPIKEQSQHWQATGSSSESNSEHRLSGDIDLQALRSEVGLGAATIPAGLGSPTNPNHPFSWNHEKVMCRNIHSPVIMQPELPAMPQNTPVIVSRMDSKFFNTGPSKNSVNTVKTCDQCSTPCCRYASLLHTSITKTSRDIAVEVVRLKAEERVNMLRVYHPNGIEEYDTFMACTVCSCNICPGCANKCAEGLCQSVVCRKCSAGAEGCPVHHSV</sequence>
<comment type="caution">
    <text evidence="1">The sequence shown here is derived from an EMBL/GenBank/DDBJ whole genome shotgun (WGS) entry which is preliminary data.</text>
</comment>
<evidence type="ECO:0000313" key="2">
    <source>
        <dbReference type="Proteomes" id="UP001281147"/>
    </source>
</evidence>
<dbReference type="EMBL" id="JAUTXU010000075">
    <property type="protein sequence ID" value="KAK3711545.1"/>
    <property type="molecule type" value="Genomic_DNA"/>
</dbReference>
<evidence type="ECO:0000313" key="1">
    <source>
        <dbReference type="EMBL" id="KAK3711545.1"/>
    </source>
</evidence>
<proteinExistence type="predicted"/>
<protein>
    <submittedName>
        <fullName evidence="1">Uncharacterized protein</fullName>
    </submittedName>
</protein>
<accession>A0ACC3NAB0</accession>
<reference evidence="1" key="1">
    <citation type="submission" date="2023-07" db="EMBL/GenBank/DDBJ databases">
        <title>Black Yeasts Isolated from many extreme environments.</title>
        <authorList>
            <person name="Coleine C."/>
            <person name="Stajich J.E."/>
            <person name="Selbmann L."/>
        </authorList>
    </citation>
    <scope>NUCLEOTIDE SEQUENCE</scope>
    <source>
        <strain evidence="1">CCFEE 5714</strain>
    </source>
</reference>
<organism evidence="1 2">
    <name type="scientific">Vermiconidia calcicola</name>
    <dbReference type="NCBI Taxonomy" id="1690605"/>
    <lineage>
        <taxon>Eukaryota</taxon>
        <taxon>Fungi</taxon>
        <taxon>Dikarya</taxon>
        <taxon>Ascomycota</taxon>
        <taxon>Pezizomycotina</taxon>
        <taxon>Dothideomycetes</taxon>
        <taxon>Dothideomycetidae</taxon>
        <taxon>Mycosphaerellales</taxon>
        <taxon>Extremaceae</taxon>
        <taxon>Vermiconidia</taxon>
    </lineage>
</organism>
<dbReference type="Proteomes" id="UP001281147">
    <property type="component" value="Unassembled WGS sequence"/>
</dbReference>
<keyword evidence="2" id="KW-1185">Reference proteome</keyword>